<dbReference type="EMBL" id="JAPJZI010000001">
    <property type="protein sequence ID" value="MDA5400209.1"/>
    <property type="molecule type" value="Genomic_DNA"/>
</dbReference>
<dbReference type="Proteomes" id="UP001151234">
    <property type="component" value="Unassembled WGS sequence"/>
</dbReference>
<organism evidence="1 2">
    <name type="scientific">Hoeflea prorocentri</name>
    <dbReference type="NCBI Taxonomy" id="1922333"/>
    <lineage>
        <taxon>Bacteria</taxon>
        <taxon>Pseudomonadati</taxon>
        <taxon>Pseudomonadota</taxon>
        <taxon>Alphaproteobacteria</taxon>
        <taxon>Hyphomicrobiales</taxon>
        <taxon>Rhizobiaceae</taxon>
        <taxon>Hoeflea</taxon>
    </lineage>
</organism>
<sequence length="155" mass="17077">MRVCPYTKEREEIVAHAIRSVASELRLIDAADLIALLRLECHSNLSDLVSSAAELFFQPGTVNFGVGGDYRLDWGTTPEVTLDLELKPEGMTVFARLTLLESHGQVEINHISFDDPSDDPDENTAFLAESLRASAFNEFISTAPVQTAVSEPRLN</sequence>
<name>A0A9X3ZIG1_9HYPH</name>
<evidence type="ECO:0000313" key="2">
    <source>
        <dbReference type="Proteomes" id="UP001151234"/>
    </source>
</evidence>
<keyword evidence="2" id="KW-1185">Reference proteome</keyword>
<evidence type="ECO:0000313" key="1">
    <source>
        <dbReference type="EMBL" id="MDA5400209.1"/>
    </source>
</evidence>
<protein>
    <submittedName>
        <fullName evidence="1">Uncharacterized protein</fullName>
    </submittedName>
</protein>
<dbReference type="RefSeq" id="WP_267991638.1">
    <property type="nucleotide sequence ID" value="NZ_JAPJZI010000001.1"/>
</dbReference>
<proteinExistence type="predicted"/>
<gene>
    <name evidence="1" type="ORF">OQ273_16640</name>
</gene>
<dbReference type="AlphaFoldDB" id="A0A9X3ZIG1"/>
<comment type="caution">
    <text evidence="1">The sequence shown here is derived from an EMBL/GenBank/DDBJ whole genome shotgun (WGS) entry which is preliminary data.</text>
</comment>
<accession>A0A9X3ZIG1</accession>
<reference evidence="1" key="1">
    <citation type="submission" date="2022-11" db="EMBL/GenBank/DDBJ databases">
        <title>Draft genome sequence of Hoeflea poritis E7-10 and Hoeflea prorocentri PM5-8, separated from scleractinian coral Porites lutea and marine dinoflagellate.</title>
        <authorList>
            <person name="Zhang G."/>
            <person name="Wei Q."/>
            <person name="Cai L."/>
        </authorList>
    </citation>
    <scope>NUCLEOTIDE SEQUENCE</scope>
    <source>
        <strain evidence="1">PM5-8</strain>
    </source>
</reference>